<dbReference type="Pfam" id="PF03422">
    <property type="entry name" value="CBM_6"/>
    <property type="match status" value="1"/>
</dbReference>
<accession>W4UTD3</accession>
<sequence length="119" mass="13031">MAWGYGLKTEKFANGGLFVTDIDNNESLCVRGVDFGVKGAKKFSVSAACVEKEGTIEVRLDSVDGPLIGSVAIKPTGGMDIYKLMSCSIKNAKGIHDLYFCFKGEKGNNLFDLDYWEFK</sequence>
<dbReference type="SMART" id="SM00606">
    <property type="entry name" value="CBD_IV"/>
    <property type="match status" value="1"/>
</dbReference>
<feature type="domain" description="CBM6" evidence="2">
    <location>
        <begin position="1"/>
        <end position="119"/>
    </location>
</feature>
<dbReference type="Proteomes" id="UP000019131">
    <property type="component" value="Unassembled WGS sequence"/>
</dbReference>
<reference evidence="3 4" key="1">
    <citation type="journal article" date="2014" name="Genome Announc.">
        <title>Draft Genome Sequence of Bacteroides reticulotermitis Strain JCM 10512T, Isolated from the Gut of a Termite.</title>
        <authorList>
            <person name="Yuki M."/>
            <person name="Oshima K."/>
            <person name="Suda W."/>
            <person name="Sakamoto M."/>
            <person name="Iida T."/>
            <person name="Hattori M."/>
            <person name="Ohkuma M."/>
        </authorList>
    </citation>
    <scope>NUCLEOTIDE SEQUENCE [LARGE SCALE GENOMIC DNA]</scope>
    <source>
        <strain evidence="3 4">JCM 10512</strain>
    </source>
</reference>
<dbReference type="Gene3D" id="2.60.120.260">
    <property type="entry name" value="Galactose-binding domain-like"/>
    <property type="match status" value="1"/>
</dbReference>
<dbReference type="STRING" id="1445607.JCM10512_2377"/>
<protein>
    <submittedName>
        <fullName evidence="3">Arabinosidase</fullName>
    </submittedName>
</protein>
<dbReference type="GO" id="GO:0030246">
    <property type="term" value="F:carbohydrate binding"/>
    <property type="evidence" value="ECO:0007669"/>
    <property type="project" value="InterPro"/>
</dbReference>
<evidence type="ECO:0000313" key="4">
    <source>
        <dbReference type="Proteomes" id="UP000019131"/>
    </source>
</evidence>
<dbReference type="AlphaFoldDB" id="W4UTD3"/>
<dbReference type="EMBL" id="BAIV01000013">
    <property type="protein sequence ID" value="GAE84062.1"/>
    <property type="molecule type" value="Genomic_DNA"/>
</dbReference>
<dbReference type="PROSITE" id="PS51175">
    <property type="entry name" value="CBM6"/>
    <property type="match status" value="1"/>
</dbReference>
<keyword evidence="4" id="KW-1185">Reference proteome</keyword>
<dbReference type="SUPFAM" id="SSF49785">
    <property type="entry name" value="Galactose-binding domain-like"/>
    <property type="match status" value="1"/>
</dbReference>
<keyword evidence="1" id="KW-0732">Signal</keyword>
<evidence type="ECO:0000313" key="3">
    <source>
        <dbReference type="EMBL" id="GAE84062.1"/>
    </source>
</evidence>
<dbReference type="InterPro" id="IPR006584">
    <property type="entry name" value="Cellulose-bd_IV"/>
</dbReference>
<dbReference type="InterPro" id="IPR005084">
    <property type="entry name" value="CBM6"/>
</dbReference>
<gene>
    <name evidence="3" type="ORF">JCM10512_2377</name>
</gene>
<proteinExistence type="predicted"/>
<evidence type="ECO:0000259" key="2">
    <source>
        <dbReference type="PROSITE" id="PS51175"/>
    </source>
</evidence>
<evidence type="ECO:0000256" key="1">
    <source>
        <dbReference type="ARBA" id="ARBA00022729"/>
    </source>
</evidence>
<dbReference type="InterPro" id="IPR008979">
    <property type="entry name" value="Galactose-bd-like_sf"/>
</dbReference>
<name>W4UTD3_9BACE</name>
<organism evidence="3 4">
    <name type="scientific">Bacteroides reticulotermitis JCM 10512</name>
    <dbReference type="NCBI Taxonomy" id="1445607"/>
    <lineage>
        <taxon>Bacteria</taxon>
        <taxon>Pseudomonadati</taxon>
        <taxon>Bacteroidota</taxon>
        <taxon>Bacteroidia</taxon>
        <taxon>Bacteroidales</taxon>
        <taxon>Bacteroidaceae</taxon>
        <taxon>Bacteroides</taxon>
    </lineage>
</organism>
<comment type="caution">
    <text evidence="3">The sequence shown here is derived from an EMBL/GenBank/DDBJ whole genome shotgun (WGS) entry which is preliminary data.</text>
</comment>
<dbReference type="CDD" id="cd04084">
    <property type="entry name" value="CBM6_xylanase-like"/>
    <property type="match status" value="1"/>
</dbReference>